<comment type="function">
    <text evidence="1 11">Catalyzes the reversible conversion of 3-phosphohydroxypyruvate to phosphoserine and of 3-hydroxy-2-oxo-4-phosphonooxybutanoate to phosphohydroxythreonine.</text>
</comment>
<organism evidence="13 14">
    <name type="scientific">Ornithinimicrobium cerasi</name>
    <dbReference type="NCBI Taxonomy" id="2248773"/>
    <lineage>
        <taxon>Bacteria</taxon>
        <taxon>Bacillati</taxon>
        <taxon>Actinomycetota</taxon>
        <taxon>Actinomycetes</taxon>
        <taxon>Micrococcales</taxon>
        <taxon>Ornithinimicrobiaceae</taxon>
        <taxon>Ornithinimicrobium</taxon>
    </lineage>
</organism>
<feature type="binding site" evidence="11">
    <location>
        <position position="101"/>
    </location>
    <ligand>
        <name>pyridoxal 5'-phosphate</name>
        <dbReference type="ChEBI" id="CHEBI:597326"/>
    </ligand>
</feature>
<evidence type="ECO:0000256" key="6">
    <source>
        <dbReference type="ARBA" id="ARBA00022679"/>
    </source>
</evidence>
<feature type="binding site" evidence="11">
    <location>
        <position position="151"/>
    </location>
    <ligand>
        <name>pyridoxal 5'-phosphate</name>
        <dbReference type="ChEBI" id="CHEBI:597326"/>
    </ligand>
</feature>
<dbReference type="STRING" id="1122622.GCA_000421185_00943"/>
<proteinExistence type="inferred from homology"/>
<evidence type="ECO:0000313" key="14">
    <source>
        <dbReference type="Proteomes" id="UP000219688"/>
    </source>
</evidence>
<feature type="binding site" evidence="11">
    <location>
        <position position="41"/>
    </location>
    <ligand>
        <name>L-glutamate</name>
        <dbReference type="ChEBI" id="CHEBI:29985"/>
    </ligand>
</feature>
<evidence type="ECO:0000313" key="13">
    <source>
        <dbReference type="EMBL" id="SOC55059.1"/>
    </source>
</evidence>
<accession>A0A285VLW6</accession>
<evidence type="ECO:0000256" key="4">
    <source>
        <dbReference type="ARBA" id="ARBA00022576"/>
    </source>
</evidence>
<dbReference type="CDD" id="cd00611">
    <property type="entry name" value="PSAT_like"/>
    <property type="match status" value="1"/>
</dbReference>
<comment type="cofactor">
    <cofactor evidence="11">
        <name>pyridoxal 5'-phosphate</name>
        <dbReference type="ChEBI" id="CHEBI:597326"/>
    </cofactor>
    <text evidence="11">Binds 1 pyridoxal phosphate per subunit.</text>
</comment>
<name>A0A285VLW6_9MICO</name>
<keyword evidence="7 11" id="KW-0663">Pyridoxal phosphate</keyword>
<dbReference type="NCBIfam" id="NF003764">
    <property type="entry name" value="PRK05355.1"/>
    <property type="match status" value="1"/>
</dbReference>
<keyword evidence="6 11" id="KW-0808">Transferase</keyword>
<dbReference type="InterPro" id="IPR022278">
    <property type="entry name" value="Pser_aminoTfrase"/>
</dbReference>
<keyword evidence="11" id="KW-0963">Cytoplasm</keyword>
<dbReference type="InterPro" id="IPR015424">
    <property type="entry name" value="PyrdxlP-dep_Trfase"/>
</dbReference>
<dbReference type="NCBIfam" id="TIGR01364">
    <property type="entry name" value="serC_1"/>
    <property type="match status" value="1"/>
</dbReference>
<dbReference type="PIRSF" id="PIRSF000525">
    <property type="entry name" value="SerC"/>
    <property type="match status" value="1"/>
</dbReference>
<sequence>MRVHNFSAGPATMPLEVLERARSEATDWRGSGMSVMEMSHRSTEFVGIAAEAEARMRSLLGVPDDYAVLFLQGGATGQFAGVPLNLTAPGASAAYVNTGSWSAKAVSEARKYVDVRVIADEKHSNYATVPAEGSLEVPTGAAYLHYTLNETIGGVEFPYVPDAGDVPVVTDASSTILSRPLDVSRFGVVYAGAQKNLGPSGLVVVIVRRDLLGRARQDVPGILDWTAMAAADSMLNTPPTLAWYLVGLVLEWVEEQGGLTAMEERNRAKAELLYGAIDRSDFYSNPVEPSARSWMNVPFLVPDPALEKPFVAAASRAGLSGLAGHRSVGGMRASIYNAMPLEGVQALVDFMTDFEKQNG</sequence>
<feature type="binding site" evidence="11">
    <location>
        <position position="194"/>
    </location>
    <ligand>
        <name>pyridoxal 5'-phosphate</name>
        <dbReference type="ChEBI" id="CHEBI:597326"/>
    </ligand>
</feature>
<keyword evidence="14" id="KW-1185">Reference proteome</keyword>
<dbReference type="SUPFAM" id="SSF53383">
    <property type="entry name" value="PLP-dependent transferases"/>
    <property type="match status" value="1"/>
</dbReference>
<dbReference type="GO" id="GO:0030170">
    <property type="term" value="F:pyridoxal phosphate binding"/>
    <property type="evidence" value="ECO:0007669"/>
    <property type="project" value="UniProtKB-UniRule"/>
</dbReference>
<dbReference type="Pfam" id="PF00266">
    <property type="entry name" value="Aminotran_5"/>
    <property type="match status" value="1"/>
</dbReference>
<comment type="pathway">
    <text evidence="2 11">Amino-acid biosynthesis; L-serine biosynthesis; L-serine from 3-phospho-D-glycerate: step 2/3.</text>
</comment>
<dbReference type="FunFam" id="3.40.640.10:FF:000010">
    <property type="entry name" value="Phosphoserine aminotransferase"/>
    <property type="match status" value="1"/>
</dbReference>
<dbReference type="GO" id="GO:0008615">
    <property type="term" value="P:pyridoxine biosynthetic process"/>
    <property type="evidence" value="ECO:0007669"/>
    <property type="project" value="UniProtKB-UniRule"/>
</dbReference>
<keyword evidence="8 11" id="KW-0718">Serine biosynthesis</keyword>
<evidence type="ECO:0000256" key="10">
    <source>
        <dbReference type="ARBA" id="ARBA00049007"/>
    </source>
</evidence>
<dbReference type="Gene3D" id="3.40.640.10">
    <property type="entry name" value="Type I PLP-dependent aspartate aminotransferase-like (Major domain)"/>
    <property type="match status" value="1"/>
</dbReference>
<dbReference type="Proteomes" id="UP000219688">
    <property type="component" value="Unassembled WGS sequence"/>
</dbReference>
<dbReference type="PANTHER" id="PTHR43247">
    <property type="entry name" value="PHOSPHOSERINE AMINOTRANSFERASE"/>
    <property type="match status" value="1"/>
</dbReference>
<reference evidence="14" key="1">
    <citation type="submission" date="2017-08" db="EMBL/GenBank/DDBJ databases">
        <authorList>
            <person name="Varghese N."/>
            <person name="Submissions S."/>
        </authorList>
    </citation>
    <scope>NUCLEOTIDE SEQUENCE [LARGE SCALE GENOMIC DNA]</scope>
    <source>
        <strain evidence="14">USBA17B2</strain>
    </source>
</reference>
<evidence type="ECO:0000256" key="1">
    <source>
        <dbReference type="ARBA" id="ARBA00003483"/>
    </source>
</evidence>
<dbReference type="InterPro" id="IPR000192">
    <property type="entry name" value="Aminotrans_V_dom"/>
</dbReference>
<dbReference type="UniPathway" id="UPA00135">
    <property type="reaction ID" value="UER00197"/>
</dbReference>
<dbReference type="InterPro" id="IPR015422">
    <property type="entry name" value="PyrdxlP-dep_Trfase_small"/>
</dbReference>
<evidence type="ECO:0000256" key="3">
    <source>
        <dbReference type="ARBA" id="ARBA00006904"/>
    </source>
</evidence>
<feature type="binding site" evidence="11">
    <location>
        <begin position="236"/>
        <end position="237"/>
    </location>
    <ligand>
        <name>pyridoxal 5'-phosphate</name>
        <dbReference type="ChEBI" id="CHEBI:597326"/>
    </ligand>
</feature>
<feature type="domain" description="Aminotransferase class V" evidence="12">
    <location>
        <begin position="4"/>
        <end position="347"/>
    </location>
</feature>
<keyword evidence="4 11" id="KW-0032">Aminotransferase</keyword>
<comment type="subcellular location">
    <subcellularLocation>
        <location evidence="11">Cytoplasm</location>
    </subcellularLocation>
</comment>
<dbReference type="EC" id="2.6.1.52" evidence="11"/>
<dbReference type="GO" id="GO:0005737">
    <property type="term" value="C:cytoplasm"/>
    <property type="evidence" value="ECO:0007669"/>
    <property type="project" value="UniProtKB-SubCell"/>
</dbReference>
<comment type="catalytic activity">
    <reaction evidence="10 11">
        <text>O-phospho-L-serine + 2-oxoglutarate = 3-phosphooxypyruvate + L-glutamate</text>
        <dbReference type="Rhea" id="RHEA:14329"/>
        <dbReference type="ChEBI" id="CHEBI:16810"/>
        <dbReference type="ChEBI" id="CHEBI:18110"/>
        <dbReference type="ChEBI" id="CHEBI:29985"/>
        <dbReference type="ChEBI" id="CHEBI:57524"/>
        <dbReference type="EC" id="2.6.1.52"/>
    </reaction>
</comment>
<dbReference type="Gene3D" id="3.90.1150.10">
    <property type="entry name" value="Aspartate Aminotransferase, domain 1"/>
    <property type="match status" value="1"/>
</dbReference>
<dbReference type="RefSeq" id="WP_097187774.1">
    <property type="nucleotide sequence ID" value="NZ_OBQK01000004.1"/>
</dbReference>
<evidence type="ECO:0000256" key="5">
    <source>
        <dbReference type="ARBA" id="ARBA00022605"/>
    </source>
</evidence>
<dbReference type="GO" id="GO:0004648">
    <property type="term" value="F:O-phospho-L-serine:2-oxoglutarate aminotransferase activity"/>
    <property type="evidence" value="ECO:0007669"/>
    <property type="project" value="UniProtKB-UniRule"/>
</dbReference>
<comment type="similarity">
    <text evidence="3 11">Belongs to the class-V pyridoxal-phosphate-dependent aminotransferase family. SerC subfamily.</text>
</comment>
<dbReference type="InterPro" id="IPR015421">
    <property type="entry name" value="PyrdxlP-dep_Trfase_major"/>
</dbReference>
<evidence type="ECO:0000256" key="9">
    <source>
        <dbReference type="ARBA" id="ARBA00047630"/>
    </source>
</evidence>
<dbReference type="AlphaFoldDB" id="A0A285VLW6"/>
<dbReference type="EMBL" id="OBQK01000004">
    <property type="protein sequence ID" value="SOC55059.1"/>
    <property type="molecule type" value="Genomic_DNA"/>
</dbReference>
<evidence type="ECO:0000256" key="7">
    <source>
        <dbReference type="ARBA" id="ARBA00022898"/>
    </source>
</evidence>
<keyword evidence="5 11" id="KW-0028">Amino-acid biosynthesis</keyword>
<dbReference type="FunFam" id="3.90.1150.10:FF:000006">
    <property type="entry name" value="Phosphoserine aminotransferase"/>
    <property type="match status" value="1"/>
</dbReference>
<evidence type="ECO:0000256" key="11">
    <source>
        <dbReference type="HAMAP-Rule" id="MF_00160"/>
    </source>
</evidence>
<feature type="modified residue" description="N6-(pyridoxal phosphate)lysine" evidence="11">
    <location>
        <position position="195"/>
    </location>
</feature>
<dbReference type="PANTHER" id="PTHR43247:SF1">
    <property type="entry name" value="PHOSPHOSERINE AMINOTRANSFERASE"/>
    <property type="match status" value="1"/>
</dbReference>
<comment type="subunit">
    <text evidence="11">Homodimer.</text>
</comment>
<evidence type="ECO:0000259" key="12">
    <source>
        <dbReference type="Pfam" id="PF00266"/>
    </source>
</evidence>
<dbReference type="GO" id="GO:0006564">
    <property type="term" value="P:L-serine biosynthetic process"/>
    <property type="evidence" value="ECO:0007669"/>
    <property type="project" value="UniProtKB-UniRule"/>
</dbReference>
<dbReference type="UniPathway" id="UPA00244">
    <property type="reaction ID" value="UER00311"/>
</dbReference>
<gene>
    <name evidence="11" type="primary">serC</name>
    <name evidence="13" type="ORF">SAMN05421879_104133</name>
</gene>
<comment type="pathway">
    <text evidence="11">Cofactor biosynthesis; pyridoxine 5'-phosphate biosynthesis; pyridoxine 5'-phosphate from D-erythrose 4-phosphate: step 3/5.</text>
</comment>
<feature type="binding site" evidence="11">
    <location>
        <position position="171"/>
    </location>
    <ligand>
        <name>pyridoxal 5'-phosphate</name>
        <dbReference type="ChEBI" id="CHEBI:597326"/>
    </ligand>
</feature>
<comment type="catalytic activity">
    <reaction evidence="9 11">
        <text>4-(phosphooxy)-L-threonine + 2-oxoglutarate = (R)-3-hydroxy-2-oxo-4-phosphooxybutanoate + L-glutamate</text>
        <dbReference type="Rhea" id="RHEA:16573"/>
        <dbReference type="ChEBI" id="CHEBI:16810"/>
        <dbReference type="ChEBI" id="CHEBI:29985"/>
        <dbReference type="ChEBI" id="CHEBI:58452"/>
        <dbReference type="ChEBI" id="CHEBI:58538"/>
        <dbReference type="EC" id="2.6.1.52"/>
    </reaction>
</comment>
<evidence type="ECO:0000256" key="8">
    <source>
        <dbReference type="ARBA" id="ARBA00023299"/>
    </source>
</evidence>
<protein>
    <recommendedName>
        <fullName evidence="11">Phosphoserine aminotransferase</fullName>
        <ecNumber evidence="11">2.6.1.52</ecNumber>
    </recommendedName>
    <alternativeName>
        <fullName evidence="11">Phosphohydroxythreonine aminotransferase</fullName>
        <shortName evidence="11">PSAT</shortName>
    </alternativeName>
</protein>
<feature type="binding site" evidence="11">
    <location>
        <begin position="75"/>
        <end position="76"/>
    </location>
    <ligand>
        <name>pyridoxal 5'-phosphate</name>
        <dbReference type="ChEBI" id="CHEBI:597326"/>
    </ligand>
</feature>
<evidence type="ECO:0000256" key="2">
    <source>
        <dbReference type="ARBA" id="ARBA00005099"/>
    </source>
</evidence>
<comment type="caution">
    <text evidence="11">Lacks conserved residue(s) required for the propagation of feature annotation.</text>
</comment>
<dbReference type="HAMAP" id="MF_00160">
    <property type="entry name" value="SerC_aminotrans_5"/>
    <property type="match status" value="1"/>
</dbReference>
<keyword evidence="11" id="KW-0664">Pyridoxine biosynthesis</keyword>